<organism evidence="1 2">
    <name type="scientific">Chryseobacterium soli</name>
    <dbReference type="NCBI Taxonomy" id="445961"/>
    <lineage>
        <taxon>Bacteria</taxon>
        <taxon>Pseudomonadati</taxon>
        <taxon>Bacteroidota</taxon>
        <taxon>Flavobacteriia</taxon>
        <taxon>Flavobacteriales</taxon>
        <taxon>Weeksellaceae</taxon>
        <taxon>Chryseobacterium group</taxon>
        <taxon>Chryseobacterium</taxon>
    </lineage>
</organism>
<dbReference type="STRING" id="445961.IW15_01350"/>
<reference evidence="1 2" key="1">
    <citation type="submission" date="2014-07" db="EMBL/GenBank/DDBJ databases">
        <title>Genome of Chryseobacterium soli DSM 19298.</title>
        <authorList>
            <person name="Stropko S.J."/>
            <person name="Pipes S.E."/>
            <person name="Newman J."/>
        </authorList>
    </citation>
    <scope>NUCLEOTIDE SEQUENCE [LARGE SCALE GENOMIC DNA]</scope>
    <source>
        <strain evidence="1 2">DSM 19298</strain>
    </source>
</reference>
<comment type="caution">
    <text evidence="1">The sequence shown here is derived from an EMBL/GenBank/DDBJ whole genome shotgun (WGS) entry which is preliminary data.</text>
</comment>
<name>A0A086ABQ5_9FLAO</name>
<dbReference type="eggNOG" id="COG5492">
    <property type="taxonomic scope" value="Bacteria"/>
</dbReference>
<dbReference type="AlphaFoldDB" id="A0A086ABQ5"/>
<protein>
    <submittedName>
        <fullName evidence="1">Uncharacterized protein</fullName>
    </submittedName>
</protein>
<dbReference type="OrthoDB" id="6315383at2"/>
<accession>A0A086ABQ5</accession>
<evidence type="ECO:0000313" key="1">
    <source>
        <dbReference type="EMBL" id="KFF14119.1"/>
    </source>
</evidence>
<dbReference type="Gene3D" id="3.80.10.10">
    <property type="entry name" value="Ribonuclease Inhibitor"/>
    <property type="match status" value="1"/>
</dbReference>
<keyword evidence="2" id="KW-1185">Reference proteome</keyword>
<dbReference type="Pfam" id="PF13306">
    <property type="entry name" value="LRR_5"/>
    <property type="match status" value="1"/>
</dbReference>
<dbReference type="InterPro" id="IPR032675">
    <property type="entry name" value="LRR_dom_sf"/>
</dbReference>
<proteinExistence type="predicted"/>
<gene>
    <name evidence="1" type="ORF">IW15_01350</name>
</gene>
<dbReference type="Proteomes" id="UP000028705">
    <property type="component" value="Unassembled WGS sequence"/>
</dbReference>
<dbReference type="RefSeq" id="WP_034708668.1">
    <property type="nucleotide sequence ID" value="NZ_JAODPJ010000002.1"/>
</dbReference>
<evidence type="ECO:0000313" key="2">
    <source>
        <dbReference type="Proteomes" id="UP000028705"/>
    </source>
</evidence>
<sequence>MKTKEELKLQFENGDKPTQEDFWALLDSYWHKSEKLGNNALNLITYLEFTYSPTDSTEITGNDSIIVFPEGIKTIGGFRFNLTLQNRITKIQFPQSLETIRTNAFGAQYLRGPLKIPGSCKVIEAHAFNSTVSDVSELILEKGVEIIGDSAFQFMNNKNLTDLYIPSSVKSVGQNAFNIPSLKTVSALNGLDLSNAGIPETAVIMRYVDL</sequence>
<dbReference type="InterPro" id="IPR026906">
    <property type="entry name" value="LRR_5"/>
</dbReference>
<dbReference type="EMBL" id="JPRH01000001">
    <property type="protein sequence ID" value="KFF14119.1"/>
    <property type="molecule type" value="Genomic_DNA"/>
</dbReference>